<dbReference type="InterPro" id="IPR032805">
    <property type="entry name" value="Wax_synthase_dom"/>
</dbReference>
<evidence type="ECO:0000256" key="5">
    <source>
        <dbReference type="ARBA" id="ARBA00022692"/>
    </source>
</evidence>
<keyword evidence="6 8" id="KW-1133">Transmembrane helix</keyword>
<dbReference type="PANTHER" id="PTHR31595:SF57">
    <property type="entry name" value="OS04G0481900 PROTEIN"/>
    <property type="match status" value="1"/>
</dbReference>
<dbReference type="EMBL" id="AYKW01000067">
    <property type="protein sequence ID" value="PIL23846.1"/>
    <property type="molecule type" value="Genomic_DNA"/>
</dbReference>
<feature type="transmembrane region" description="Helical" evidence="8">
    <location>
        <begin position="354"/>
        <end position="373"/>
    </location>
</feature>
<keyword evidence="5 8" id="KW-0812">Transmembrane</keyword>
<evidence type="ECO:0000256" key="7">
    <source>
        <dbReference type="ARBA" id="ARBA00023136"/>
    </source>
</evidence>
<comment type="subcellular location">
    <subcellularLocation>
        <location evidence="1">Membrane</location>
        <topology evidence="1">Multi-pass membrane protein</topology>
    </subcellularLocation>
</comment>
<name>A0A2G8RQQ5_9APHY</name>
<evidence type="ECO:0000256" key="8">
    <source>
        <dbReference type="SAM" id="Phobius"/>
    </source>
</evidence>
<accession>A0A2G8RQQ5</accession>
<evidence type="ECO:0000256" key="4">
    <source>
        <dbReference type="ARBA" id="ARBA00022679"/>
    </source>
</evidence>
<comment type="pathway">
    <text evidence="2">Secondary metabolite biosynthesis.</text>
</comment>
<dbReference type="STRING" id="1077348.A0A2G8RQQ5"/>
<dbReference type="GO" id="GO:0006629">
    <property type="term" value="P:lipid metabolic process"/>
    <property type="evidence" value="ECO:0007669"/>
    <property type="project" value="InterPro"/>
</dbReference>
<keyword evidence="11" id="KW-1185">Reference proteome</keyword>
<evidence type="ECO:0000313" key="10">
    <source>
        <dbReference type="EMBL" id="PIL23846.1"/>
    </source>
</evidence>
<protein>
    <recommendedName>
        <fullName evidence="9">Wax synthase domain-containing protein</fullName>
    </recommendedName>
</protein>
<dbReference type="InterPro" id="IPR044851">
    <property type="entry name" value="Wax_synthase"/>
</dbReference>
<dbReference type="OrthoDB" id="1077582at2759"/>
<evidence type="ECO:0000259" key="9">
    <source>
        <dbReference type="Pfam" id="PF13813"/>
    </source>
</evidence>
<evidence type="ECO:0000313" key="11">
    <source>
        <dbReference type="Proteomes" id="UP000230002"/>
    </source>
</evidence>
<keyword evidence="4" id="KW-0808">Transferase</keyword>
<evidence type="ECO:0000256" key="2">
    <source>
        <dbReference type="ARBA" id="ARBA00005179"/>
    </source>
</evidence>
<evidence type="ECO:0000256" key="3">
    <source>
        <dbReference type="ARBA" id="ARBA00007282"/>
    </source>
</evidence>
<evidence type="ECO:0000256" key="1">
    <source>
        <dbReference type="ARBA" id="ARBA00004141"/>
    </source>
</evidence>
<dbReference type="Proteomes" id="UP000230002">
    <property type="component" value="Unassembled WGS sequence"/>
</dbReference>
<comment type="similarity">
    <text evidence="3">Belongs to the wax synthase family.</text>
</comment>
<keyword evidence="7 8" id="KW-0472">Membrane</keyword>
<dbReference type="AlphaFoldDB" id="A0A2G8RQQ5"/>
<dbReference type="GO" id="GO:0016020">
    <property type="term" value="C:membrane"/>
    <property type="evidence" value="ECO:0007669"/>
    <property type="project" value="UniProtKB-SubCell"/>
</dbReference>
<dbReference type="PANTHER" id="PTHR31595">
    <property type="entry name" value="LONG-CHAIN-ALCOHOL O-FATTY-ACYLTRANSFERASE 3-RELATED"/>
    <property type="match status" value="1"/>
</dbReference>
<gene>
    <name evidence="10" type="ORF">GSI_13597</name>
</gene>
<dbReference type="Pfam" id="PF13813">
    <property type="entry name" value="MBOAT_2"/>
    <property type="match status" value="1"/>
</dbReference>
<feature type="transmembrane region" description="Helical" evidence="8">
    <location>
        <begin position="296"/>
        <end position="313"/>
    </location>
</feature>
<organism evidence="10 11">
    <name type="scientific">Ganoderma sinense ZZ0214-1</name>
    <dbReference type="NCBI Taxonomy" id="1077348"/>
    <lineage>
        <taxon>Eukaryota</taxon>
        <taxon>Fungi</taxon>
        <taxon>Dikarya</taxon>
        <taxon>Basidiomycota</taxon>
        <taxon>Agaricomycotina</taxon>
        <taxon>Agaricomycetes</taxon>
        <taxon>Polyporales</taxon>
        <taxon>Polyporaceae</taxon>
        <taxon>Ganoderma</taxon>
    </lineage>
</organism>
<evidence type="ECO:0000256" key="6">
    <source>
        <dbReference type="ARBA" id="ARBA00022989"/>
    </source>
</evidence>
<dbReference type="GO" id="GO:0008374">
    <property type="term" value="F:O-acyltransferase activity"/>
    <property type="evidence" value="ECO:0007669"/>
    <property type="project" value="InterPro"/>
</dbReference>
<comment type="caution">
    <text evidence="10">The sequence shown here is derived from an EMBL/GenBank/DDBJ whole genome shotgun (WGS) entry which is preliminary data.</text>
</comment>
<feature type="transmembrane region" description="Helical" evidence="8">
    <location>
        <begin position="35"/>
        <end position="53"/>
    </location>
</feature>
<reference evidence="10 11" key="1">
    <citation type="journal article" date="2015" name="Sci. Rep.">
        <title>Chromosome-level genome map provides insights into diverse defense mechanisms in the medicinal fungus Ganoderma sinense.</title>
        <authorList>
            <person name="Zhu Y."/>
            <person name="Xu J."/>
            <person name="Sun C."/>
            <person name="Zhou S."/>
            <person name="Xu H."/>
            <person name="Nelson D.R."/>
            <person name="Qian J."/>
            <person name="Song J."/>
            <person name="Luo H."/>
            <person name="Xiang L."/>
            <person name="Li Y."/>
            <person name="Xu Z."/>
            <person name="Ji A."/>
            <person name="Wang L."/>
            <person name="Lu S."/>
            <person name="Hayward A."/>
            <person name="Sun W."/>
            <person name="Li X."/>
            <person name="Schwartz D.C."/>
            <person name="Wang Y."/>
            <person name="Chen S."/>
        </authorList>
    </citation>
    <scope>NUCLEOTIDE SEQUENCE [LARGE SCALE GENOMIC DNA]</scope>
    <source>
        <strain evidence="10 11">ZZ0214-1</strain>
    </source>
</reference>
<feature type="domain" description="Wax synthase" evidence="9">
    <location>
        <begin position="256"/>
        <end position="335"/>
    </location>
</feature>
<sequence length="392" mass="44299">MSLPDVLDQINYAAYLAFRQFVPRTEDREALTWQSVPQALLFIVPYLFMAYLWKDPYFRWYEWNRGLMGLVVIAKSIDFALAKEGRFKINERSLPAIYESENKPQVLSQCDRGKSVPDEVGEDRGIAGRLLPCALYDALEVGLAMRGIGWDFGQSLYIPSGEWPPERNAFIRAKLLNFARNELYVDIWETVEKLTPGVSSTGGTIFLPHLPPLQRYAFSMFLQLGHGLLIVAGMSNVYDIFSIIGVLCCGSKPEDWPPMMGDLWNVRSLHQFWSQGWHQALRYTFLTFGGFPGRRLGGSVGMVFGTFLASALFHEIGIATTGVDMDGRVFVFFLLQAVGVIAEKTFRMLTGRRVGGVFGFTWAAVFILGLGQICRVSEVLWLFRKPRVLDDN</sequence>
<proteinExistence type="inferred from homology"/>